<protein>
    <recommendedName>
        <fullName evidence="1">Nucleotide modification associated domain-containing protein</fullName>
    </recommendedName>
</protein>
<name>A0A223AR99_9FIRM</name>
<evidence type="ECO:0000313" key="2">
    <source>
        <dbReference type="EMBL" id="ASS37477.1"/>
    </source>
</evidence>
<gene>
    <name evidence="2" type="ORF">AXF17_02710</name>
</gene>
<keyword evidence="3" id="KW-1185">Reference proteome</keyword>
<dbReference type="InterPro" id="IPR041135">
    <property type="entry name" value="Nmad3"/>
</dbReference>
<dbReference type="OrthoDB" id="9772090at2"/>
<feature type="domain" description="Nucleotide modification associated" evidence="1">
    <location>
        <begin position="2"/>
        <end position="271"/>
    </location>
</feature>
<sequence length="285" mass="32703">MKVILSRKGFDSNNGGIVSPIFKDGTMLSFPIPSKNHDKDKIAYNELTCNGVLLNKILADLGYRGDDCCHLDPDLDITRRVEPVEGWKPAFGQINQSASYLINNGIAKGDLFLFFGNFKHVVESNGKYTFVSRNKNLEARYLEDPYYGREMQAIWGYLQVGEIILDPQEQKKFFWHPHACEKRIFEEKNNLIFTATEHLSFAPDMPGCGIFSYNKKRVLSMPGKAKATWKKEKAYDVDNIHKINNRESKRKNSAKDPEGIYYAGIWQELVLKENIESVNWAKSMF</sequence>
<dbReference type="RefSeq" id="WP_094233701.1">
    <property type="nucleotide sequence ID" value="NZ_CP016199.1"/>
</dbReference>
<evidence type="ECO:0000313" key="3">
    <source>
        <dbReference type="Proteomes" id="UP000214689"/>
    </source>
</evidence>
<dbReference type="AlphaFoldDB" id="A0A223AR99"/>
<dbReference type="EMBL" id="CP016199">
    <property type="protein sequence ID" value="ASS37477.1"/>
    <property type="molecule type" value="Genomic_DNA"/>
</dbReference>
<reference evidence="3" key="1">
    <citation type="submission" date="2016-05" db="EMBL/GenBank/DDBJ databases">
        <authorList>
            <person name="Holder M.E."/>
            <person name="Ajami N.J."/>
            <person name="Petrosino J.F."/>
        </authorList>
    </citation>
    <scope>NUCLEOTIDE SEQUENCE [LARGE SCALE GENOMIC DNA]</scope>
    <source>
        <strain evidence="3">ATCC 700696</strain>
    </source>
</reference>
<accession>A0A223AR99</accession>
<dbReference type="Proteomes" id="UP000214689">
    <property type="component" value="Chromosome"/>
</dbReference>
<organism evidence="2 3">
    <name type="scientific">Mogibacterium pumilum</name>
    <dbReference type="NCBI Taxonomy" id="86332"/>
    <lineage>
        <taxon>Bacteria</taxon>
        <taxon>Bacillati</taxon>
        <taxon>Bacillota</taxon>
        <taxon>Clostridia</taxon>
        <taxon>Peptostreptococcales</taxon>
        <taxon>Anaerovoracaceae</taxon>
        <taxon>Mogibacterium</taxon>
    </lineage>
</organism>
<dbReference type="Pfam" id="PF18754">
    <property type="entry name" value="Nmad3"/>
    <property type="match status" value="1"/>
</dbReference>
<proteinExistence type="predicted"/>
<evidence type="ECO:0000259" key="1">
    <source>
        <dbReference type="Pfam" id="PF18754"/>
    </source>
</evidence>